<dbReference type="PANTHER" id="PTHR43478">
    <property type="entry name" value="NA+/H+ ANTIPORTER-RELATED"/>
    <property type="match status" value="1"/>
</dbReference>
<comment type="subcellular location">
    <subcellularLocation>
        <location evidence="1">Cell membrane</location>
        <topology evidence="1">Multi-pass membrane protein</topology>
    </subcellularLocation>
</comment>
<feature type="transmembrane region" description="Helical" evidence="6">
    <location>
        <begin position="604"/>
        <end position="622"/>
    </location>
</feature>
<organism evidence="8 9">
    <name type="scientific">Vitrella brassicaformis (strain CCMP3155)</name>
    <dbReference type="NCBI Taxonomy" id="1169540"/>
    <lineage>
        <taxon>Eukaryota</taxon>
        <taxon>Sar</taxon>
        <taxon>Alveolata</taxon>
        <taxon>Colpodellida</taxon>
        <taxon>Vitrellaceae</taxon>
        <taxon>Vitrella</taxon>
    </lineage>
</organism>
<keyword evidence="4 6" id="KW-1133">Transmembrane helix</keyword>
<feature type="transmembrane region" description="Helical" evidence="6">
    <location>
        <begin position="221"/>
        <end position="244"/>
    </location>
</feature>
<keyword evidence="2" id="KW-1003">Cell membrane</keyword>
<feature type="transmembrane region" description="Helical" evidence="6">
    <location>
        <begin position="264"/>
        <end position="288"/>
    </location>
</feature>
<keyword evidence="9" id="KW-1185">Reference proteome</keyword>
<keyword evidence="3 6" id="KW-0812">Transmembrane</keyword>
<name>A0A0G4GKN7_VITBC</name>
<feature type="transmembrane region" description="Helical" evidence="6">
    <location>
        <begin position="404"/>
        <end position="423"/>
    </location>
</feature>
<feature type="transmembrane region" description="Helical" evidence="6">
    <location>
        <begin position="435"/>
        <end position="456"/>
    </location>
</feature>
<dbReference type="EMBL" id="CDMY01000698">
    <property type="protein sequence ID" value="CEM30578.1"/>
    <property type="molecule type" value="Genomic_DNA"/>
</dbReference>
<dbReference type="OrthoDB" id="414371at2759"/>
<feature type="transmembrane region" description="Helical" evidence="6">
    <location>
        <begin position="140"/>
        <end position="158"/>
    </location>
</feature>
<evidence type="ECO:0000313" key="9">
    <source>
        <dbReference type="Proteomes" id="UP000041254"/>
    </source>
</evidence>
<protein>
    <recommendedName>
        <fullName evidence="7">Na+/H+ antiporter NhaC-like C-terminal domain-containing protein</fullName>
    </recommendedName>
</protein>
<feature type="transmembrane region" description="Helical" evidence="6">
    <location>
        <begin position="40"/>
        <end position="57"/>
    </location>
</feature>
<reference evidence="8 9" key="1">
    <citation type="submission" date="2014-11" db="EMBL/GenBank/DDBJ databases">
        <authorList>
            <person name="Zhu J."/>
            <person name="Qi W."/>
            <person name="Song R."/>
        </authorList>
    </citation>
    <scope>NUCLEOTIDE SEQUENCE [LARGE SCALE GENOMIC DNA]</scope>
</reference>
<feature type="domain" description="Na+/H+ antiporter NhaC-like C-terminal" evidence="7">
    <location>
        <begin position="238"/>
        <end position="594"/>
    </location>
</feature>
<proteinExistence type="predicted"/>
<dbReference type="VEuPathDB" id="CryptoDB:Vbra_18150"/>
<dbReference type="AlphaFoldDB" id="A0A0G4GKN7"/>
<dbReference type="Proteomes" id="UP000041254">
    <property type="component" value="Unassembled WGS sequence"/>
</dbReference>
<evidence type="ECO:0000256" key="6">
    <source>
        <dbReference type="SAM" id="Phobius"/>
    </source>
</evidence>
<dbReference type="InterPro" id="IPR018461">
    <property type="entry name" value="Na/H_Antiport_NhaC-like_C"/>
</dbReference>
<dbReference type="GO" id="GO:0005886">
    <property type="term" value="C:plasma membrane"/>
    <property type="evidence" value="ECO:0007669"/>
    <property type="project" value="UniProtKB-SubCell"/>
</dbReference>
<dbReference type="Pfam" id="PF03553">
    <property type="entry name" value="Na_H_antiporter"/>
    <property type="match status" value="1"/>
</dbReference>
<evidence type="ECO:0000256" key="3">
    <source>
        <dbReference type="ARBA" id="ARBA00022692"/>
    </source>
</evidence>
<feature type="transmembrane region" description="Helical" evidence="6">
    <location>
        <begin position="480"/>
        <end position="507"/>
    </location>
</feature>
<dbReference type="InParanoid" id="A0A0G4GKN7"/>
<evidence type="ECO:0000256" key="4">
    <source>
        <dbReference type="ARBA" id="ARBA00022989"/>
    </source>
</evidence>
<evidence type="ECO:0000313" key="8">
    <source>
        <dbReference type="EMBL" id="CEM30578.1"/>
    </source>
</evidence>
<dbReference type="STRING" id="1169540.A0A0G4GKN7"/>
<sequence>MEADDLEPIHCADFATSLKGIPAGTTAGLYSLFGAKWKKWCIFLGIIAAFCAVLAIISEPCCGDVQQQKGEGNDKPWWYGGWWSVLPPVIAIAYASVFRDVIWGLTFGVVFGGLWVQSAQPFPPWDVFEHYYFNVLWDTFNARILGFSMCIGGMIAIMQRSGGMDGLVQQIMRFARTPYTTRIATFIMGIVFFFDDYGNSVVVGNSIRPLSDRMVVSREKLAYLVDSTAAPIAGVAVISTWISFEVGLLQDVSKELNLGEDGYAMFIDCLPYRFYCYAALFVIVLGTLMRRDWGPMLAAERRALTTGRLWDQQANADEDEIERLRETLPDEEFRRRTNKPPLGAPLRWYNSVVPLVAVVVGTLFGMFLNGQAMILEEGDEIPGGPHIFNEAAWRLSFGAADSSYVLFVVSLCGTLIASLMPIYQGILKVEDCVIAFFNGVKFMLSSCFVLMSAWGIKKVCDGMGTGDWISGLMGNVDARIVPLVTFILAAVCALATGTSWGTMGILLPVTVPIAYRLSERAEGGRFGLSPLGVKLIFLTASAVLDGAIFGDHCSPISDTTVLSSVATRCNLIDHVKTQLPYACFGAMLALCLGYIAVPFGMPEYGLTFIGYVVATVAFWFLVGKPLPDHLVTGGKDYGRGQAFKQLKDGEDHTVTTTAETTETTATTTMAYCGSVTPSTITPPSTTVPVLVTPSTTVQDV</sequence>
<dbReference type="PANTHER" id="PTHR43478:SF1">
    <property type="entry name" value="NA+_H+ ANTIPORTER NHAC-LIKE C-TERMINAL DOMAIN-CONTAINING PROTEIN"/>
    <property type="match status" value="1"/>
</dbReference>
<gene>
    <name evidence="8" type="ORF">Vbra_18150</name>
</gene>
<feature type="transmembrane region" description="Helical" evidence="6">
    <location>
        <begin position="348"/>
        <end position="368"/>
    </location>
</feature>
<feature type="transmembrane region" description="Helical" evidence="6">
    <location>
        <begin position="77"/>
        <end position="95"/>
    </location>
</feature>
<keyword evidence="5 6" id="KW-0472">Membrane</keyword>
<accession>A0A0G4GKN7</accession>
<feature type="transmembrane region" description="Helical" evidence="6">
    <location>
        <begin position="579"/>
        <end position="597"/>
    </location>
</feature>
<evidence type="ECO:0000256" key="1">
    <source>
        <dbReference type="ARBA" id="ARBA00004651"/>
    </source>
</evidence>
<feature type="transmembrane region" description="Helical" evidence="6">
    <location>
        <begin position="102"/>
        <end position="120"/>
    </location>
</feature>
<dbReference type="OMA" id="TWNMSIV"/>
<evidence type="ECO:0000259" key="7">
    <source>
        <dbReference type="Pfam" id="PF03553"/>
    </source>
</evidence>
<evidence type="ECO:0000256" key="5">
    <source>
        <dbReference type="ARBA" id="ARBA00023136"/>
    </source>
</evidence>
<evidence type="ECO:0000256" key="2">
    <source>
        <dbReference type="ARBA" id="ARBA00022475"/>
    </source>
</evidence>